<comment type="similarity">
    <text evidence="1 3">Belongs to the pirin family.</text>
</comment>
<dbReference type="InterPro" id="IPR011051">
    <property type="entry name" value="RmlC_Cupin_sf"/>
</dbReference>
<dbReference type="OrthoDB" id="9780903at2"/>
<dbReference type="Proteomes" id="UP000184520">
    <property type="component" value="Unassembled WGS sequence"/>
</dbReference>
<dbReference type="InterPro" id="IPR014710">
    <property type="entry name" value="RmlC-like_jellyroll"/>
</dbReference>
<dbReference type="PANTHER" id="PTHR13903">
    <property type="entry name" value="PIRIN-RELATED"/>
    <property type="match status" value="1"/>
</dbReference>
<sequence>MTNRQVAQRVQGVGTQDGAGVSLTRIIGQPLLRHLDPFLMLDFFGSDQPNEYLAGFPAHPHRGFQTVTYMLKGKMRHKDSVGNEGLIETGGIQWMNAGRGIIHEEMPEQTDGLLKGFQLWVNLPAKDKMSAPGYQDIPAEQVPSVALNPHASAKVLAGELMNVNGPVKTAKVSPMFIDVHWQSCTTFDIPIQQGHNAFIYCYEGRVDVDGTNINAGTLAVLSDGNQVTLDCGNDTSVAGKAIVVAAQPIGEPIVQYGPFVMNSESEIQQALFDYQRGTLA</sequence>
<reference evidence="7" key="1">
    <citation type="submission" date="2016-11" db="EMBL/GenBank/DDBJ databases">
        <authorList>
            <person name="Varghese N."/>
            <person name="Submissions S."/>
        </authorList>
    </citation>
    <scope>NUCLEOTIDE SEQUENCE [LARGE SCALE GENOMIC DNA]</scope>
    <source>
        <strain evidence="7">CGMCC 1.8995</strain>
    </source>
</reference>
<feature type="binding site" evidence="2">
    <location>
        <position position="105"/>
    </location>
    <ligand>
        <name>Fe cation</name>
        <dbReference type="ChEBI" id="CHEBI:24875"/>
    </ligand>
</feature>
<dbReference type="Gene3D" id="2.60.120.10">
    <property type="entry name" value="Jelly Rolls"/>
    <property type="match status" value="2"/>
</dbReference>
<feature type="binding site" evidence="2">
    <location>
        <position position="59"/>
    </location>
    <ligand>
        <name>Fe cation</name>
        <dbReference type="ChEBI" id="CHEBI:24875"/>
    </ligand>
</feature>
<keyword evidence="2" id="KW-0408">Iron</keyword>
<dbReference type="SUPFAM" id="SSF51182">
    <property type="entry name" value="RmlC-like cupins"/>
    <property type="match status" value="1"/>
</dbReference>
<evidence type="ECO:0000313" key="7">
    <source>
        <dbReference type="Proteomes" id="UP000184520"/>
    </source>
</evidence>
<accession>A0A1M5IWV7</accession>
<dbReference type="InterPro" id="IPR012093">
    <property type="entry name" value="Pirin"/>
</dbReference>
<feature type="binding site" evidence="2">
    <location>
        <position position="103"/>
    </location>
    <ligand>
        <name>Fe cation</name>
        <dbReference type="ChEBI" id="CHEBI:24875"/>
    </ligand>
</feature>
<keyword evidence="7" id="KW-1185">Reference proteome</keyword>
<proteinExistence type="inferred from homology"/>
<evidence type="ECO:0000256" key="3">
    <source>
        <dbReference type="RuleBase" id="RU003457"/>
    </source>
</evidence>
<dbReference type="InterPro" id="IPR003829">
    <property type="entry name" value="Pirin_N_dom"/>
</dbReference>
<protein>
    <recommendedName>
        <fullName evidence="8">Pirin</fullName>
    </recommendedName>
</protein>
<evidence type="ECO:0000259" key="4">
    <source>
        <dbReference type="Pfam" id="PF02678"/>
    </source>
</evidence>
<dbReference type="CDD" id="cd02247">
    <property type="entry name" value="cupin_pirin_C"/>
    <property type="match status" value="1"/>
</dbReference>
<feature type="domain" description="Pirin C-terminal" evidence="5">
    <location>
        <begin position="177"/>
        <end position="279"/>
    </location>
</feature>
<feature type="domain" description="Pirin N-terminal" evidence="4">
    <location>
        <begin position="23"/>
        <end position="121"/>
    </location>
</feature>
<evidence type="ECO:0000313" key="6">
    <source>
        <dbReference type="EMBL" id="SHG32741.1"/>
    </source>
</evidence>
<dbReference type="RefSeq" id="WP_073321345.1">
    <property type="nucleotide sequence ID" value="NZ_FQWD01000003.1"/>
</dbReference>
<evidence type="ECO:0000256" key="1">
    <source>
        <dbReference type="ARBA" id="ARBA00008416"/>
    </source>
</evidence>
<organism evidence="6 7">
    <name type="scientific">Marisediminitalea aggregata</name>
    <dbReference type="NCBI Taxonomy" id="634436"/>
    <lineage>
        <taxon>Bacteria</taxon>
        <taxon>Pseudomonadati</taxon>
        <taxon>Pseudomonadota</taxon>
        <taxon>Gammaproteobacteria</taxon>
        <taxon>Alteromonadales</taxon>
        <taxon>Alteromonadaceae</taxon>
        <taxon>Marisediminitalea</taxon>
    </lineage>
</organism>
<dbReference type="PIRSF" id="PIRSF006232">
    <property type="entry name" value="Pirin"/>
    <property type="match status" value="1"/>
</dbReference>
<evidence type="ECO:0008006" key="8">
    <source>
        <dbReference type="Google" id="ProtNLM"/>
    </source>
</evidence>
<comment type="cofactor">
    <cofactor evidence="2">
        <name>Fe cation</name>
        <dbReference type="ChEBI" id="CHEBI:24875"/>
    </cofactor>
    <text evidence="2">Binds 1 Fe cation per subunit.</text>
</comment>
<dbReference type="Pfam" id="PF02678">
    <property type="entry name" value="Pirin"/>
    <property type="match status" value="1"/>
</dbReference>
<dbReference type="Pfam" id="PF05726">
    <property type="entry name" value="Pirin_C"/>
    <property type="match status" value="1"/>
</dbReference>
<dbReference type="InterPro" id="IPR008778">
    <property type="entry name" value="Pirin_C_dom"/>
</dbReference>
<dbReference type="CDD" id="cd02909">
    <property type="entry name" value="cupin_pirin_N"/>
    <property type="match status" value="1"/>
</dbReference>
<name>A0A1M5IWV7_9ALTE</name>
<dbReference type="PANTHER" id="PTHR13903:SF8">
    <property type="entry name" value="PIRIN"/>
    <property type="match status" value="1"/>
</dbReference>
<dbReference type="AlphaFoldDB" id="A0A1M5IWV7"/>
<gene>
    <name evidence="6" type="ORF">SAMN05216361_1841</name>
</gene>
<dbReference type="GO" id="GO:0046872">
    <property type="term" value="F:metal ion binding"/>
    <property type="evidence" value="ECO:0007669"/>
    <property type="project" value="UniProtKB-KW"/>
</dbReference>
<evidence type="ECO:0000256" key="2">
    <source>
        <dbReference type="PIRSR" id="PIRSR006232-1"/>
    </source>
</evidence>
<dbReference type="STRING" id="634436.SAMN05216361_1841"/>
<evidence type="ECO:0000259" key="5">
    <source>
        <dbReference type="Pfam" id="PF05726"/>
    </source>
</evidence>
<keyword evidence="2" id="KW-0479">Metal-binding</keyword>
<dbReference type="EMBL" id="FQWD01000003">
    <property type="protein sequence ID" value="SHG32741.1"/>
    <property type="molecule type" value="Genomic_DNA"/>
</dbReference>
<feature type="binding site" evidence="2">
    <location>
        <position position="61"/>
    </location>
    <ligand>
        <name>Fe cation</name>
        <dbReference type="ChEBI" id="CHEBI:24875"/>
    </ligand>
</feature>